<dbReference type="GO" id="GO:0005886">
    <property type="term" value="C:plasma membrane"/>
    <property type="evidence" value="ECO:0007669"/>
    <property type="project" value="UniProtKB-SubCell"/>
</dbReference>
<dbReference type="NCBIfam" id="NF003243">
    <property type="entry name" value="PRK04201.1"/>
    <property type="match status" value="1"/>
</dbReference>
<evidence type="ECO:0000256" key="6">
    <source>
        <dbReference type="ARBA" id="ARBA00022723"/>
    </source>
</evidence>
<dbReference type="Pfam" id="PF02535">
    <property type="entry name" value="Zip"/>
    <property type="match status" value="2"/>
</dbReference>
<evidence type="ECO:0000256" key="2">
    <source>
        <dbReference type="ARBA" id="ARBA00009703"/>
    </source>
</evidence>
<dbReference type="PANTHER" id="PTHR11040">
    <property type="entry name" value="ZINC/IRON TRANSPORTER"/>
    <property type="match status" value="1"/>
</dbReference>
<reference evidence="14 15" key="1">
    <citation type="submission" date="2018-07" db="EMBL/GenBank/DDBJ databases">
        <title>Sequencing the genomes of 1000 actinobacteria strains.</title>
        <authorList>
            <person name="Klenk H.-P."/>
        </authorList>
    </citation>
    <scope>NUCLEOTIDE SEQUENCE [LARGE SCALE GENOMIC DNA]</scope>
    <source>
        <strain evidence="14 15">DSM 14442</strain>
    </source>
</reference>
<dbReference type="GO" id="GO:0005385">
    <property type="term" value="F:zinc ion transmembrane transporter activity"/>
    <property type="evidence" value="ECO:0007669"/>
    <property type="project" value="UniProtKB-UniRule"/>
</dbReference>
<feature type="transmembrane region" description="Helical" evidence="13">
    <location>
        <begin position="87"/>
        <end position="105"/>
    </location>
</feature>
<evidence type="ECO:0000256" key="1">
    <source>
        <dbReference type="ARBA" id="ARBA00004651"/>
    </source>
</evidence>
<feature type="binding site" description="M2 metal binding site" evidence="13">
    <location>
        <position position="209"/>
    </location>
    <ligand>
        <name>Fe(2+)</name>
        <dbReference type="ChEBI" id="CHEBI:29033"/>
    </ligand>
</feature>
<dbReference type="InterPro" id="IPR003689">
    <property type="entry name" value="ZIP"/>
</dbReference>
<dbReference type="Proteomes" id="UP000256727">
    <property type="component" value="Unassembled WGS sequence"/>
</dbReference>
<keyword evidence="10" id="KW-0408">Iron</keyword>
<feature type="transmembrane region" description="Helical" evidence="13">
    <location>
        <begin position="227"/>
        <end position="248"/>
    </location>
</feature>
<evidence type="ECO:0000256" key="9">
    <source>
        <dbReference type="ARBA" id="ARBA00022989"/>
    </source>
</evidence>
<feature type="binding site" description="M1 metal binding site" evidence="13">
    <location>
        <position position="176"/>
    </location>
    <ligand>
        <name>Zn(2+)</name>
        <dbReference type="ChEBI" id="CHEBI:29105"/>
    </ligand>
</feature>
<feature type="binding site" description="M2 metal binding site" evidence="13">
    <location>
        <position position="148"/>
    </location>
    <ligand>
        <name>Fe(2+)</name>
        <dbReference type="ChEBI" id="CHEBI:29033"/>
    </ligand>
</feature>
<evidence type="ECO:0000313" key="15">
    <source>
        <dbReference type="Proteomes" id="UP000256727"/>
    </source>
</evidence>
<evidence type="ECO:0000313" key="14">
    <source>
        <dbReference type="EMBL" id="REE03578.1"/>
    </source>
</evidence>
<dbReference type="HAMAP" id="MF_00548">
    <property type="entry name" value="ZupT"/>
    <property type="match status" value="1"/>
</dbReference>
<comment type="caution">
    <text evidence="14">The sequence shown here is derived from an EMBL/GenBank/DDBJ whole genome shotgun (WGS) entry which is preliminary data.</text>
</comment>
<evidence type="ECO:0000256" key="12">
    <source>
        <dbReference type="ARBA" id="ARBA00023136"/>
    </source>
</evidence>
<feature type="binding site" description="M2 metal binding site" evidence="13">
    <location>
        <position position="151"/>
    </location>
    <ligand>
        <name>Fe(2+)</name>
        <dbReference type="ChEBI" id="CHEBI:29033"/>
    </ligand>
</feature>
<feature type="binding site" description="M2 metal binding site" evidence="13">
    <location>
        <position position="180"/>
    </location>
    <ligand>
        <name>Fe(2+)</name>
        <dbReference type="ChEBI" id="CHEBI:29033"/>
    </ligand>
</feature>
<feature type="transmembrane region" description="Helical" evidence="13">
    <location>
        <begin position="139"/>
        <end position="159"/>
    </location>
</feature>
<dbReference type="GO" id="GO:0046872">
    <property type="term" value="F:metal ion binding"/>
    <property type="evidence" value="ECO:0007669"/>
    <property type="project" value="UniProtKB-KW"/>
</dbReference>
<comment type="similarity">
    <text evidence="2 13">Belongs to the ZIP transporter (TC 2.A.5) family. ZupT subfamily.</text>
</comment>
<gene>
    <name evidence="13" type="primary">zupT</name>
    <name evidence="14" type="ORF">C8E99_1391</name>
</gene>
<evidence type="ECO:0000256" key="4">
    <source>
        <dbReference type="ARBA" id="ARBA00022475"/>
    </source>
</evidence>
<keyword evidence="4 13" id="KW-1003">Cell membrane</keyword>
<evidence type="ECO:0000256" key="8">
    <source>
        <dbReference type="ARBA" id="ARBA00022906"/>
    </source>
</evidence>
<keyword evidence="7 13" id="KW-0862">Zinc</keyword>
<keyword evidence="12 13" id="KW-0472">Membrane</keyword>
<keyword evidence="11 13" id="KW-0406">Ion transport</keyword>
<sequence>MSRAGVGLWPPYTRLVENFWLAFGLTLLAGLCTGIGGLISVVPRRASGAFLSVSLGFSAGVMLYVSFMEIMPKALDSLTAANGPAAGPWAAGAAFFAGVLLIGVIDRLVPEQINPHEPGLVHDPAAAVKRRRMMKTGTVTALAIGVHNFPEGFATFIAGLTDLQVALPVALAIALHNIPEGVAVAVPIREATGSRRRAVRWSFLSGLAEPAGALIGFALLMPFMNDFTLGLTFALVAGIMVFISLDELLPTAREYGKHHLAMYGLVAGMAVMAVSLLLFATL</sequence>
<keyword evidence="9 13" id="KW-1133">Transmembrane helix</keyword>
<keyword evidence="15" id="KW-1185">Reference proteome</keyword>
<name>A0A3D9LB37_9MICC</name>
<keyword evidence="6" id="KW-0479">Metal-binding</keyword>
<evidence type="ECO:0000256" key="11">
    <source>
        <dbReference type="ARBA" id="ARBA00023065"/>
    </source>
</evidence>
<feature type="transmembrane region" description="Helical" evidence="13">
    <location>
        <begin position="198"/>
        <end position="221"/>
    </location>
</feature>
<accession>A0A3D9LB37</accession>
<feature type="binding site" description="M1 metal binding site" evidence="13">
    <location>
        <position position="151"/>
    </location>
    <ligand>
        <name>Zn(2+)</name>
        <dbReference type="ChEBI" id="CHEBI:29105"/>
    </ligand>
</feature>
<dbReference type="PANTHER" id="PTHR11040:SF205">
    <property type="entry name" value="ZINC TRANSPORTER ZUPT"/>
    <property type="match status" value="1"/>
</dbReference>
<evidence type="ECO:0000256" key="10">
    <source>
        <dbReference type="ARBA" id="ARBA00023004"/>
    </source>
</evidence>
<evidence type="ECO:0000256" key="3">
    <source>
        <dbReference type="ARBA" id="ARBA00022448"/>
    </source>
</evidence>
<comment type="catalytic activity">
    <reaction evidence="13">
        <text>Zn(2+)(in) = Zn(2+)(out)</text>
        <dbReference type="Rhea" id="RHEA:29351"/>
        <dbReference type="ChEBI" id="CHEBI:29105"/>
    </reaction>
</comment>
<evidence type="ECO:0000256" key="13">
    <source>
        <dbReference type="HAMAP-Rule" id="MF_00548"/>
    </source>
</evidence>
<feature type="transmembrane region" description="Helical" evidence="13">
    <location>
        <begin position="49"/>
        <end position="67"/>
    </location>
</feature>
<dbReference type="InterPro" id="IPR023498">
    <property type="entry name" value="Zn_transptr_ZupT"/>
</dbReference>
<feature type="binding site" description="M2 metal binding site" evidence="13">
    <location>
        <position position="177"/>
    </location>
    <ligand>
        <name>Fe(2+)</name>
        <dbReference type="ChEBI" id="CHEBI:29033"/>
    </ligand>
</feature>
<feature type="transmembrane region" description="Helical" evidence="13">
    <location>
        <begin position="20"/>
        <end position="42"/>
    </location>
</feature>
<dbReference type="AlphaFoldDB" id="A0A3D9LB37"/>
<keyword evidence="3 13" id="KW-0813">Transport</keyword>
<evidence type="ECO:0000256" key="5">
    <source>
        <dbReference type="ARBA" id="ARBA00022692"/>
    </source>
</evidence>
<organism evidence="14 15">
    <name type="scientific">Citricoccus muralis</name>
    <dbReference type="NCBI Taxonomy" id="169134"/>
    <lineage>
        <taxon>Bacteria</taxon>
        <taxon>Bacillati</taxon>
        <taxon>Actinomycetota</taxon>
        <taxon>Actinomycetes</taxon>
        <taxon>Micrococcales</taxon>
        <taxon>Micrococcaceae</taxon>
        <taxon>Citricoccus</taxon>
    </lineage>
</organism>
<keyword evidence="5 13" id="KW-0812">Transmembrane</keyword>
<feature type="binding site" description="M1 metal binding site" evidence="13">
    <location>
        <position position="180"/>
    </location>
    <ligand>
        <name>Zn(2+)</name>
        <dbReference type="ChEBI" id="CHEBI:29105"/>
    </ligand>
</feature>
<proteinExistence type="inferred from homology"/>
<dbReference type="EMBL" id="QREH01000001">
    <property type="protein sequence ID" value="REE03578.1"/>
    <property type="molecule type" value="Genomic_DNA"/>
</dbReference>
<comment type="function">
    <text evidence="13">Mediates zinc uptake. May also transport other divalent cations.</text>
</comment>
<keyword evidence="8 13" id="KW-0864">Zinc transport</keyword>
<protein>
    <recommendedName>
        <fullName evidence="13">Zinc transporter ZupT</fullName>
    </recommendedName>
</protein>
<evidence type="ECO:0000256" key="7">
    <source>
        <dbReference type="ARBA" id="ARBA00022833"/>
    </source>
</evidence>
<feature type="transmembrane region" description="Helical" evidence="13">
    <location>
        <begin position="165"/>
        <end position="186"/>
    </location>
</feature>
<comment type="subcellular location">
    <subcellularLocation>
        <location evidence="1 13">Cell membrane</location>
        <topology evidence="1 13">Multi-pass membrane protein</topology>
    </subcellularLocation>
</comment>
<feature type="transmembrane region" description="Helical" evidence="13">
    <location>
        <begin position="260"/>
        <end position="280"/>
    </location>
</feature>